<organism evidence="8 9">
    <name type="scientific">Taxus chinensis</name>
    <name type="common">Chinese yew</name>
    <name type="synonym">Taxus wallichiana var. chinensis</name>
    <dbReference type="NCBI Taxonomy" id="29808"/>
    <lineage>
        <taxon>Eukaryota</taxon>
        <taxon>Viridiplantae</taxon>
        <taxon>Streptophyta</taxon>
        <taxon>Embryophyta</taxon>
        <taxon>Tracheophyta</taxon>
        <taxon>Spermatophyta</taxon>
        <taxon>Pinopsida</taxon>
        <taxon>Pinidae</taxon>
        <taxon>Conifers II</taxon>
        <taxon>Cupressales</taxon>
        <taxon>Taxaceae</taxon>
        <taxon>Taxus</taxon>
    </lineage>
</organism>
<dbReference type="GO" id="GO:0046982">
    <property type="term" value="F:protein heterodimerization activity"/>
    <property type="evidence" value="ECO:0007669"/>
    <property type="project" value="InterPro"/>
</dbReference>
<feature type="compositionally biased region" description="Polar residues" evidence="6">
    <location>
        <begin position="308"/>
        <end position="342"/>
    </location>
</feature>
<evidence type="ECO:0000256" key="6">
    <source>
        <dbReference type="SAM" id="MobiDB-lite"/>
    </source>
</evidence>
<keyword evidence="3" id="KW-0805">Transcription regulation</keyword>
<dbReference type="AlphaFoldDB" id="A0AA38GK03"/>
<evidence type="ECO:0000313" key="9">
    <source>
        <dbReference type="Proteomes" id="UP000824469"/>
    </source>
</evidence>
<comment type="similarity">
    <text evidence="2">Belongs to the TAF12 family.</text>
</comment>
<dbReference type="InterPro" id="IPR037794">
    <property type="entry name" value="TAF12"/>
</dbReference>
<dbReference type="Gene3D" id="1.10.20.10">
    <property type="entry name" value="Histone, subunit A"/>
    <property type="match status" value="1"/>
</dbReference>
<feature type="region of interest" description="Disordered" evidence="6">
    <location>
        <begin position="308"/>
        <end position="454"/>
    </location>
</feature>
<name>A0AA38GK03_TAXCH</name>
<proteinExistence type="inferred from homology"/>
<sequence length="610" mass="65345">MSGESPSQNILNQGGPQVCNTATITAGTAMIPNSIVGSPGVDAAIVASAQLNSNSNPIQTPSIQGQVPSNQGQMAQNIGLNNYQQGLVQAQGAQMSVQKILRQQQQLMMLSSASGQQNVGSNPIQSPTGVMHRSASVPRISPSQQYNSSRSPTIYGHSQLPYNHPLHHQQQQQQQQLGGLPRSTMMGQGQGPGHISMLSGPTGSLSNFPTQFLAQQARQKQIQSSQFQQLVSSGQPLQNMQTNGLMGPLGTASQNRMNGSLGYAQQRIAQGALRSPSTPQQQALSSPQKIQTQNMSRLPSVASLNSQLTGLSQGGQSTIVPSSLPHTQQWSKMQQSNLSPSASPSYQLQQHQRQQQAQLQQQAPPSPSQQQPTSHPQLLSQQQNSSQLQQQNSSQLQQHQLQQSLQPQTTSQTAALTVQKPSTPTDSQPGTRASSISLPAGSNNQGTEGSPQILGKRSIEDLVAQVDPTMKLDTDVIDLLLELADDYYQSAEINAIAYAKHRKSTTVEEKDMLLHLSKNCHLSIPGYTTKEFNKNKKPSFNEAHMERLAKVQKSMAAPQVESDAVVNNGAPGAVTGNTNSGVHIAKALQNSVPIVASSMGSHSVQKNPRF</sequence>
<dbReference type="GO" id="GO:0003677">
    <property type="term" value="F:DNA binding"/>
    <property type="evidence" value="ECO:0007669"/>
    <property type="project" value="TreeGrafter"/>
</dbReference>
<feature type="domain" description="Transcription initiation factor TFIID subunit 12" evidence="7">
    <location>
        <begin position="455"/>
        <end position="521"/>
    </location>
</feature>
<dbReference type="Pfam" id="PF03847">
    <property type="entry name" value="TFIID_20kDa"/>
    <property type="match status" value="1"/>
</dbReference>
<dbReference type="GO" id="GO:0000124">
    <property type="term" value="C:SAGA complex"/>
    <property type="evidence" value="ECO:0007669"/>
    <property type="project" value="InterPro"/>
</dbReference>
<dbReference type="CDD" id="cd07981">
    <property type="entry name" value="HFD_TAF12"/>
    <property type="match status" value="1"/>
</dbReference>
<dbReference type="PANTHER" id="PTHR12264:SF26">
    <property type="entry name" value="TRANSCRIPTION INITIATION FACTOR TFIID SUBUNIT 12B"/>
    <property type="match status" value="1"/>
</dbReference>
<gene>
    <name evidence="8" type="ORF">KI387_004985</name>
</gene>
<dbReference type="EMBL" id="JAHRHJ020000002">
    <property type="protein sequence ID" value="KAH9324807.1"/>
    <property type="molecule type" value="Genomic_DNA"/>
</dbReference>
<evidence type="ECO:0000256" key="3">
    <source>
        <dbReference type="ARBA" id="ARBA00023015"/>
    </source>
</evidence>
<evidence type="ECO:0000256" key="1">
    <source>
        <dbReference type="ARBA" id="ARBA00004123"/>
    </source>
</evidence>
<feature type="compositionally biased region" description="Polar residues" evidence="6">
    <location>
        <begin position="141"/>
        <end position="152"/>
    </location>
</feature>
<feature type="compositionally biased region" description="Polar residues" evidence="6">
    <location>
        <begin position="275"/>
        <end position="296"/>
    </location>
</feature>
<feature type="region of interest" description="Disordered" evidence="6">
    <location>
        <begin position="271"/>
        <end position="296"/>
    </location>
</feature>
<dbReference type="GO" id="GO:0005669">
    <property type="term" value="C:transcription factor TFIID complex"/>
    <property type="evidence" value="ECO:0007669"/>
    <property type="project" value="InterPro"/>
</dbReference>
<comment type="subcellular location">
    <subcellularLocation>
        <location evidence="1">Nucleus</location>
    </subcellularLocation>
</comment>
<feature type="compositionally biased region" description="Low complexity" evidence="6">
    <location>
        <begin position="343"/>
        <end position="412"/>
    </location>
</feature>
<evidence type="ECO:0000256" key="4">
    <source>
        <dbReference type="ARBA" id="ARBA00023163"/>
    </source>
</evidence>
<dbReference type="InterPro" id="IPR009072">
    <property type="entry name" value="Histone-fold"/>
</dbReference>
<dbReference type="PANTHER" id="PTHR12264">
    <property type="entry name" value="TRANSCRIPTION INITIATION FACTOR TFIID SUBUNIT 12"/>
    <property type="match status" value="1"/>
</dbReference>
<evidence type="ECO:0000313" key="8">
    <source>
        <dbReference type="EMBL" id="KAH9324807.1"/>
    </source>
</evidence>
<feature type="region of interest" description="Disordered" evidence="6">
    <location>
        <begin position="238"/>
        <end position="257"/>
    </location>
</feature>
<keyword evidence="4" id="KW-0804">Transcription</keyword>
<accession>A0AA38GK03</accession>
<keyword evidence="5" id="KW-0539">Nucleus</keyword>
<dbReference type="GO" id="GO:0051123">
    <property type="term" value="P:RNA polymerase II preinitiation complex assembly"/>
    <property type="evidence" value="ECO:0007669"/>
    <property type="project" value="TreeGrafter"/>
</dbReference>
<dbReference type="Proteomes" id="UP000824469">
    <property type="component" value="Unassembled WGS sequence"/>
</dbReference>
<evidence type="ECO:0000256" key="5">
    <source>
        <dbReference type="ARBA" id="ARBA00023242"/>
    </source>
</evidence>
<evidence type="ECO:0000259" key="7">
    <source>
        <dbReference type="Pfam" id="PF03847"/>
    </source>
</evidence>
<evidence type="ECO:0000256" key="2">
    <source>
        <dbReference type="ARBA" id="ARBA00007530"/>
    </source>
</evidence>
<dbReference type="OMA" id="GSQKSMN"/>
<reference evidence="8 9" key="1">
    <citation type="journal article" date="2021" name="Nat. Plants">
        <title>The Taxus genome provides insights into paclitaxel biosynthesis.</title>
        <authorList>
            <person name="Xiong X."/>
            <person name="Gou J."/>
            <person name="Liao Q."/>
            <person name="Li Y."/>
            <person name="Zhou Q."/>
            <person name="Bi G."/>
            <person name="Li C."/>
            <person name="Du R."/>
            <person name="Wang X."/>
            <person name="Sun T."/>
            <person name="Guo L."/>
            <person name="Liang H."/>
            <person name="Lu P."/>
            <person name="Wu Y."/>
            <person name="Zhang Z."/>
            <person name="Ro D.K."/>
            <person name="Shang Y."/>
            <person name="Huang S."/>
            <person name="Yan J."/>
        </authorList>
    </citation>
    <scope>NUCLEOTIDE SEQUENCE [LARGE SCALE GENOMIC DNA]</scope>
    <source>
        <strain evidence="8">Ta-2019</strain>
    </source>
</reference>
<comment type="caution">
    <text evidence="8">The sequence shown here is derived from an EMBL/GenBank/DDBJ whole genome shotgun (WGS) entry which is preliminary data.</text>
</comment>
<dbReference type="InterPro" id="IPR003228">
    <property type="entry name" value="TFIID_TAF12_dom"/>
</dbReference>
<keyword evidence="9" id="KW-1185">Reference proteome</keyword>
<protein>
    <recommendedName>
        <fullName evidence="7">Transcription initiation factor TFIID subunit 12 domain-containing protein</fullName>
    </recommendedName>
</protein>
<dbReference type="GO" id="GO:0017025">
    <property type="term" value="F:TBP-class protein binding"/>
    <property type="evidence" value="ECO:0007669"/>
    <property type="project" value="TreeGrafter"/>
</dbReference>
<feature type="region of interest" description="Disordered" evidence="6">
    <location>
        <begin position="138"/>
        <end position="203"/>
    </location>
</feature>
<feature type="compositionally biased region" description="Polar residues" evidence="6">
    <location>
        <begin position="413"/>
        <end position="450"/>
    </location>
</feature>
<dbReference type="SUPFAM" id="SSF47113">
    <property type="entry name" value="Histone-fold"/>
    <property type="match status" value="1"/>
</dbReference>